<accession>A0A2S9IME9</accession>
<name>A0A2S9IME9_9HYPH</name>
<dbReference type="Proteomes" id="UP000239434">
    <property type="component" value="Unassembled WGS sequence"/>
</dbReference>
<dbReference type="EMBL" id="PVBR01000017">
    <property type="protein sequence ID" value="PRD41701.1"/>
    <property type="molecule type" value="Genomic_DNA"/>
</dbReference>
<keyword evidence="2" id="KW-1185">Reference proteome</keyword>
<protein>
    <submittedName>
        <fullName evidence="1">Uncharacterized protein</fullName>
    </submittedName>
</protein>
<gene>
    <name evidence="1" type="ORF">C5748_19750</name>
</gene>
<evidence type="ECO:0000313" key="2">
    <source>
        <dbReference type="Proteomes" id="UP000239434"/>
    </source>
</evidence>
<organism evidence="1 2">
    <name type="scientific">Phyllobacterium phragmitis</name>
    <dbReference type="NCBI Taxonomy" id="2670329"/>
    <lineage>
        <taxon>Bacteria</taxon>
        <taxon>Pseudomonadati</taxon>
        <taxon>Pseudomonadota</taxon>
        <taxon>Alphaproteobacteria</taxon>
        <taxon>Hyphomicrobiales</taxon>
        <taxon>Phyllobacteriaceae</taxon>
        <taxon>Phyllobacterium</taxon>
    </lineage>
</organism>
<sequence length="70" mass="7967">MDDVPFHHLELTRSELMGGCPFGRHRYDCPLRAMMAQSNPLPGNTVVWRGLKRLTDIRLGTEIARMLKCG</sequence>
<reference evidence="1 2" key="1">
    <citation type="submission" date="2018-02" db="EMBL/GenBank/DDBJ databases">
        <title>The draft genome of Phyllobacterium sp. 1N-3.</title>
        <authorList>
            <person name="Liu L."/>
            <person name="Li L."/>
            <person name="Zhang X."/>
            <person name="Wang T."/>
            <person name="Liang L."/>
        </authorList>
    </citation>
    <scope>NUCLEOTIDE SEQUENCE [LARGE SCALE GENOMIC DNA]</scope>
    <source>
        <strain evidence="1 2">1N-3</strain>
    </source>
</reference>
<evidence type="ECO:0000313" key="1">
    <source>
        <dbReference type="EMBL" id="PRD41701.1"/>
    </source>
</evidence>
<proteinExistence type="predicted"/>
<dbReference type="AlphaFoldDB" id="A0A2S9IME9"/>
<comment type="caution">
    <text evidence="1">The sequence shown here is derived from an EMBL/GenBank/DDBJ whole genome shotgun (WGS) entry which is preliminary data.</text>
</comment>